<feature type="compositionally biased region" description="Gly residues" evidence="1">
    <location>
        <begin position="178"/>
        <end position="195"/>
    </location>
</feature>
<proteinExistence type="predicted"/>
<protein>
    <submittedName>
        <fullName evidence="3">Transglycosylase SLT domain-containing protein</fullName>
    </submittedName>
</protein>
<evidence type="ECO:0000256" key="1">
    <source>
        <dbReference type="SAM" id="MobiDB-lite"/>
    </source>
</evidence>
<dbReference type="PANTHER" id="PTHR21525">
    <property type="entry name" value="MOTILE SPERM PROTEIN"/>
    <property type="match status" value="1"/>
</dbReference>
<name>A0ABN0XLT0_9ACTN</name>
<organism evidence="3 4">
    <name type="scientific">Actinoallomurus spadix</name>
    <dbReference type="NCBI Taxonomy" id="79912"/>
    <lineage>
        <taxon>Bacteria</taxon>
        <taxon>Bacillati</taxon>
        <taxon>Actinomycetota</taxon>
        <taxon>Actinomycetes</taxon>
        <taxon>Streptosporangiales</taxon>
        <taxon>Thermomonosporaceae</taxon>
        <taxon>Actinoallomurus</taxon>
    </lineage>
</organism>
<dbReference type="PANTHER" id="PTHR21525:SF9">
    <property type="entry name" value="CHANNEL_COLICIN DOMAIN-CONTAINING PROTEIN"/>
    <property type="match status" value="1"/>
</dbReference>
<accession>A0ABN0XLT0</accession>
<dbReference type="EMBL" id="BAAABM010000066">
    <property type="protein sequence ID" value="GAA0367569.1"/>
    <property type="molecule type" value="Genomic_DNA"/>
</dbReference>
<keyword evidence="4" id="KW-1185">Reference proteome</keyword>
<comment type="caution">
    <text evidence="3">The sequence shown here is derived from an EMBL/GenBank/DDBJ whole genome shotgun (WGS) entry which is preliminary data.</text>
</comment>
<evidence type="ECO:0000313" key="3">
    <source>
        <dbReference type="EMBL" id="GAA0367569.1"/>
    </source>
</evidence>
<feature type="region of interest" description="Disordered" evidence="1">
    <location>
        <begin position="173"/>
        <end position="212"/>
    </location>
</feature>
<dbReference type="Pfam" id="PF01464">
    <property type="entry name" value="SLT"/>
    <property type="match status" value="1"/>
</dbReference>
<evidence type="ECO:0000313" key="4">
    <source>
        <dbReference type="Proteomes" id="UP001501822"/>
    </source>
</evidence>
<sequence>MAISFEQLRDANPAMFQQSATAWKDWADAALIHAGYVDDRVHPHIRPGHWDGMVAEMARGKVTDAKTRLTNTAGNLKSIETVLVQAGQDFEQAQQDLRKGIAQANDNHLAISSTGEEVTVTIPADLLDESKHSPSEIDRVKTAASEAQTTMRAALYRANQIDGGVEKALNGLFPPKNGGPGNNGGGPTGGHGPSGWNGDYGPSGAPPLQKPSGNVAEWIRQAIAVLQQHGIHLGPNDASYIATIIQYESGGNPHAINLWDSNAAAGHPSKGLMQTIDGTFNAYALRQAGGAAPNVWNPVDNIVAGVNYALHRYHSLANVPGIRNIIHHAGPYVGY</sequence>
<dbReference type="Proteomes" id="UP001501822">
    <property type="component" value="Unassembled WGS sequence"/>
</dbReference>
<evidence type="ECO:0000259" key="2">
    <source>
        <dbReference type="Pfam" id="PF01464"/>
    </source>
</evidence>
<reference evidence="3 4" key="1">
    <citation type="journal article" date="2019" name="Int. J. Syst. Evol. Microbiol.">
        <title>The Global Catalogue of Microorganisms (GCM) 10K type strain sequencing project: providing services to taxonomists for standard genome sequencing and annotation.</title>
        <authorList>
            <consortium name="The Broad Institute Genomics Platform"/>
            <consortium name="The Broad Institute Genome Sequencing Center for Infectious Disease"/>
            <person name="Wu L."/>
            <person name="Ma J."/>
        </authorList>
    </citation>
    <scope>NUCLEOTIDE SEQUENCE [LARGE SCALE GENOMIC DNA]</scope>
    <source>
        <strain evidence="3 4">JCM 3146</strain>
    </source>
</reference>
<gene>
    <name evidence="3" type="ORF">GCM10010151_66870</name>
</gene>
<dbReference type="CDD" id="cd13402">
    <property type="entry name" value="LT_TF-like"/>
    <property type="match status" value="1"/>
</dbReference>
<dbReference type="Gene3D" id="1.10.530.10">
    <property type="match status" value="1"/>
</dbReference>
<dbReference type="SUPFAM" id="SSF53955">
    <property type="entry name" value="Lysozyme-like"/>
    <property type="match status" value="1"/>
</dbReference>
<dbReference type="InterPro" id="IPR008258">
    <property type="entry name" value="Transglycosylase_SLT_dom_1"/>
</dbReference>
<feature type="domain" description="Transglycosylase SLT" evidence="2">
    <location>
        <begin position="237"/>
        <end position="318"/>
    </location>
</feature>
<dbReference type="InterPro" id="IPR023346">
    <property type="entry name" value="Lysozyme-like_dom_sf"/>
</dbReference>